<organism evidence="1">
    <name type="scientific">Brassica cretica</name>
    <name type="common">Mustard</name>
    <dbReference type="NCBI Taxonomy" id="69181"/>
    <lineage>
        <taxon>Eukaryota</taxon>
        <taxon>Viridiplantae</taxon>
        <taxon>Streptophyta</taxon>
        <taxon>Embryophyta</taxon>
        <taxon>Tracheophyta</taxon>
        <taxon>Spermatophyta</taxon>
        <taxon>Magnoliopsida</taxon>
        <taxon>eudicotyledons</taxon>
        <taxon>Gunneridae</taxon>
        <taxon>Pentapetalae</taxon>
        <taxon>rosids</taxon>
        <taxon>malvids</taxon>
        <taxon>Brassicales</taxon>
        <taxon>Brassicaceae</taxon>
        <taxon>Brassiceae</taxon>
        <taxon>Brassica</taxon>
    </lineage>
</organism>
<proteinExistence type="predicted"/>
<evidence type="ECO:0000313" key="1">
    <source>
        <dbReference type="EMBL" id="KAF2547672.1"/>
    </source>
</evidence>
<gene>
    <name evidence="1" type="ORF">F2Q70_00022077</name>
</gene>
<accession>A0A8S9GUU3</accession>
<dbReference type="AlphaFoldDB" id="A0A8S9GUU3"/>
<name>A0A8S9GUU3_BRACR</name>
<dbReference type="EMBL" id="QGKY02001925">
    <property type="protein sequence ID" value="KAF2547672.1"/>
    <property type="molecule type" value="Genomic_DNA"/>
</dbReference>
<protein>
    <submittedName>
        <fullName evidence="1">Uncharacterized protein</fullName>
    </submittedName>
</protein>
<reference evidence="1" key="1">
    <citation type="submission" date="2019-12" db="EMBL/GenBank/DDBJ databases">
        <title>Genome sequencing and annotation of Brassica cretica.</title>
        <authorList>
            <person name="Studholme D.J."/>
            <person name="Sarris P.F."/>
        </authorList>
    </citation>
    <scope>NUCLEOTIDE SEQUENCE</scope>
    <source>
        <strain evidence="1">PFS-102/07</strain>
        <tissue evidence="1">Leaf</tissue>
    </source>
</reference>
<comment type="caution">
    <text evidence="1">The sequence shown here is derived from an EMBL/GenBank/DDBJ whole genome shotgun (WGS) entry which is preliminary data.</text>
</comment>
<sequence length="105" mass="11801">MSPILDRIVRTDCGARKRTSQVWKLTKGLRRIEEDKGSKLDTVYNSWAMHFVSPSMIGKGLFQYGTWDGPERVSVARGQVMNSLGLVKDIPVVILDRPMPIDLIG</sequence>